<evidence type="ECO:0000256" key="1">
    <source>
        <dbReference type="ARBA" id="ARBA00004842"/>
    </source>
</evidence>
<keyword evidence="11" id="KW-0963">Cytoplasm</keyword>
<protein>
    <recommendedName>
        <fullName evidence="3 11">Shikimate kinase</fullName>
        <shortName evidence="11">SK</shortName>
        <ecNumber evidence="3 11">2.7.1.71</ecNumber>
    </recommendedName>
</protein>
<feature type="binding site" evidence="11">
    <location>
        <position position="81"/>
    </location>
    <ligand>
        <name>substrate</name>
    </ligand>
</feature>
<accession>A0A3S9W9K5</accession>
<dbReference type="PANTHER" id="PTHR21087:SF16">
    <property type="entry name" value="SHIKIMATE KINASE 1, CHLOROPLASTIC"/>
    <property type="match status" value="1"/>
</dbReference>
<evidence type="ECO:0000256" key="11">
    <source>
        <dbReference type="HAMAP-Rule" id="MF_00109"/>
    </source>
</evidence>
<dbReference type="KEGG" id="mlv:CVS47_01379"/>
<dbReference type="InterPro" id="IPR031322">
    <property type="entry name" value="Shikimate/glucono_kinase"/>
</dbReference>
<dbReference type="GO" id="GO:0009423">
    <property type="term" value="P:chorismate biosynthetic process"/>
    <property type="evidence" value="ECO:0007669"/>
    <property type="project" value="UniProtKB-UniRule"/>
</dbReference>
<dbReference type="Pfam" id="PF01202">
    <property type="entry name" value="SKI"/>
    <property type="match status" value="1"/>
</dbReference>
<feature type="binding site" evidence="11">
    <location>
        <position position="117"/>
    </location>
    <ligand>
        <name>ATP</name>
        <dbReference type="ChEBI" id="CHEBI:30616"/>
    </ligand>
</feature>
<keyword evidence="13" id="KW-1185">Reference proteome</keyword>
<dbReference type="UniPathway" id="UPA00053">
    <property type="reaction ID" value="UER00088"/>
</dbReference>
<feature type="binding site" evidence="11">
    <location>
        <position position="60"/>
    </location>
    <ligand>
        <name>substrate</name>
    </ligand>
</feature>
<keyword evidence="7 11" id="KW-0418">Kinase</keyword>
<reference evidence="12 13" key="1">
    <citation type="submission" date="2018-08" db="EMBL/GenBank/DDBJ databases">
        <title>Microbacterium lemovicicum sp. nov., a bacterium isolated from a natural uranium-rich soil.</title>
        <authorList>
            <person name="ORTET P."/>
        </authorList>
    </citation>
    <scope>NUCLEOTIDE SEQUENCE [LARGE SCALE GENOMIC DNA]</scope>
    <source>
        <strain evidence="12 13">Viu22</strain>
    </source>
</reference>
<evidence type="ECO:0000256" key="9">
    <source>
        <dbReference type="ARBA" id="ARBA00023141"/>
    </source>
</evidence>
<evidence type="ECO:0000256" key="3">
    <source>
        <dbReference type="ARBA" id="ARBA00012154"/>
    </source>
</evidence>
<evidence type="ECO:0000256" key="6">
    <source>
        <dbReference type="ARBA" id="ARBA00022741"/>
    </source>
</evidence>
<dbReference type="SUPFAM" id="SSF52540">
    <property type="entry name" value="P-loop containing nucleoside triphosphate hydrolases"/>
    <property type="match status" value="1"/>
</dbReference>
<dbReference type="Proteomes" id="UP000276888">
    <property type="component" value="Chromosome"/>
</dbReference>
<evidence type="ECO:0000256" key="4">
    <source>
        <dbReference type="ARBA" id="ARBA00022605"/>
    </source>
</evidence>
<keyword evidence="6 11" id="KW-0547">Nucleotide-binding</keyword>
<dbReference type="PANTHER" id="PTHR21087">
    <property type="entry name" value="SHIKIMATE KINASE"/>
    <property type="match status" value="1"/>
</dbReference>
<keyword evidence="11" id="KW-0479">Metal-binding</keyword>
<comment type="subcellular location">
    <subcellularLocation>
        <location evidence="11">Cytoplasm</location>
    </subcellularLocation>
</comment>
<dbReference type="EMBL" id="CP031423">
    <property type="protein sequence ID" value="AZS36770.1"/>
    <property type="molecule type" value="Genomic_DNA"/>
</dbReference>
<keyword evidence="11" id="KW-0460">Magnesium</keyword>
<evidence type="ECO:0000313" key="12">
    <source>
        <dbReference type="EMBL" id="AZS36770.1"/>
    </source>
</evidence>
<dbReference type="GO" id="GO:0008652">
    <property type="term" value="P:amino acid biosynthetic process"/>
    <property type="evidence" value="ECO:0007669"/>
    <property type="project" value="UniProtKB-KW"/>
</dbReference>
<comment type="function">
    <text evidence="11">Catalyzes the specific phosphorylation of the 3-hydroxyl group of shikimic acid using ATP as a cosubstrate.</text>
</comment>
<dbReference type="InterPro" id="IPR023000">
    <property type="entry name" value="Shikimate_kinase_CS"/>
</dbReference>
<feature type="binding site" evidence="11">
    <location>
        <begin position="15"/>
        <end position="20"/>
    </location>
    <ligand>
        <name>ATP</name>
        <dbReference type="ChEBI" id="CHEBI:30616"/>
    </ligand>
</feature>
<comment type="cofactor">
    <cofactor evidence="11">
        <name>Mg(2+)</name>
        <dbReference type="ChEBI" id="CHEBI:18420"/>
    </cofactor>
    <text evidence="11">Binds 1 Mg(2+) ion per subunit.</text>
</comment>
<dbReference type="CDD" id="cd00464">
    <property type="entry name" value="SK"/>
    <property type="match status" value="1"/>
</dbReference>
<feature type="binding site" evidence="11">
    <location>
        <position position="19"/>
    </location>
    <ligand>
        <name>Mg(2+)</name>
        <dbReference type="ChEBI" id="CHEBI:18420"/>
    </ligand>
</feature>
<feature type="binding site" evidence="11">
    <location>
        <position position="37"/>
    </location>
    <ligand>
        <name>substrate</name>
    </ligand>
</feature>
<dbReference type="GO" id="GO:0004765">
    <property type="term" value="F:shikimate kinase activity"/>
    <property type="evidence" value="ECO:0007669"/>
    <property type="project" value="UniProtKB-UniRule"/>
</dbReference>
<comment type="caution">
    <text evidence="11">Lacks conserved residue(s) required for the propagation of feature annotation.</text>
</comment>
<dbReference type="EC" id="2.7.1.71" evidence="3 11"/>
<dbReference type="OrthoDB" id="9800332at2"/>
<gene>
    <name evidence="11 12" type="primary">aroK</name>
    <name evidence="12" type="ORF">CVS47_01379</name>
</gene>
<dbReference type="GO" id="GO:0005524">
    <property type="term" value="F:ATP binding"/>
    <property type="evidence" value="ECO:0007669"/>
    <property type="project" value="UniProtKB-UniRule"/>
</dbReference>
<dbReference type="RefSeq" id="WP_127095437.1">
    <property type="nucleotide sequence ID" value="NZ_CP031423.1"/>
</dbReference>
<keyword evidence="8 11" id="KW-0067">ATP-binding</keyword>
<comment type="similarity">
    <text evidence="2 11">Belongs to the shikimate kinase family.</text>
</comment>
<dbReference type="GO" id="GO:0005829">
    <property type="term" value="C:cytosol"/>
    <property type="evidence" value="ECO:0007669"/>
    <property type="project" value="TreeGrafter"/>
</dbReference>
<evidence type="ECO:0000256" key="8">
    <source>
        <dbReference type="ARBA" id="ARBA00022840"/>
    </source>
</evidence>
<comment type="catalytic activity">
    <reaction evidence="10 11">
        <text>shikimate + ATP = 3-phosphoshikimate + ADP + H(+)</text>
        <dbReference type="Rhea" id="RHEA:13121"/>
        <dbReference type="ChEBI" id="CHEBI:15378"/>
        <dbReference type="ChEBI" id="CHEBI:30616"/>
        <dbReference type="ChEBI" id="CHEBI:36208"/>
        <dbReference type="ChEBI" id="CHEBI:145989"/>
        <dbReference type="ChEBI" id="CHEBI:456216"/>
        <dbReference type="EC" id="2.7.1.71"/>
    </reaction>
</comment>
<dbReference type="InterPro" id="IPR027417">
    <property type="entry name" value="P-loop_NTPase"/>
</dbReference>
<comment type="pathway">
    <text evidence="1 11">Metabolic intermediate biosynthesis; chorismate biosynthesis; chorismate from D-erythrose 4-phosphate and phosphoenolpyruvate: step 5/7.</text>
</comment>
<dbReference type="GO" id="GO:0000287">
    <property type="term" value="F:magnesium ion binding"/>
    <property type="evidence" value="ECO:0007669"/>
    <property type="project" value="UniProtKB-UniRule"/>
</dbReference>
<evidence type="ECO:0000256" key="10">
    <source>
        <dbReference type="ARBA" id="ARBA00048567"/>
    </source>
</evidence>
<evidence type="ECO:0000313" key="13">
    <source>
        <dbReference type="Proteomes" id="UP000276888"/>
    </source>
</evidence>
<name>A0A3S9W9K5_9MICO</name>
<dbReference type="InterPro" id="IPR000623">
    <property type="entry name" value="Shikimate_kinase/TSH1"/>
</dbReference>
<proteinExistence type="inferred from homology"/>
<evidence type="ECO:0000256" key="5">
    <source>
        <dbReference type="ARBA" id="ARBA00022679"/>
    </source>
</evidence>
<keyword evidence="4 11" id="KW-0028">Amino-acid biosynthesis</keyword>
<comment type="subunit">
    <text evidence="11">Monomer.</text>
</comment>
<dbReference type="PROSITE" id="PS01128">
    <property type="entry name" value="SHIKIMATE_KINASE"/>
    <property type="match status" value="1"/>
</dbReference>
<organism evidence="12 13">
    <name type="scientific">Microbacterium lemovicicum</name>
    <dbReference type="NCBI Taxonomy" id="1072463"/>
    <lineage>
        <taxon>Bacteria</taxon>
        <taxon>Bacillati</taxon>
        <taxon>Actinomycetota</taxon>
        <taxon>Actinomycetes</taxon>
        <taxon>Micrococcales</taxon>
        <taxon>Microbacteriaceae</taxon>
        <taxon>Microbacterium</taxon>
    </lineage>
</organism>
<dbReference type="PRINTS" id="PR01100">
    <property type="entry name" value="SHIKIMTKNASE"/>
</dbReference>
<keyword evidence="9 11" id="KW-0057">Aromatic amino acid biosynthesis</keyword>
<dbReference type="GO" id="GO:0009073">
    <property type="term" value="P:aromatic amino acid family biosynthetic process"/>
    <property type="evidence" value="ECO:0007669"/>
    <property type="project" value="UniProtKB-KW"/>
</dbReference>
<dbReference type="AlphaFoldDB" id="A0A3S9W9K5"/>
<sequence length="194" mass="20668">MSGTHPALVLIGPMGAGKTSIGRRVAKALQVPFYDSDIAVIRDHGPIETIFAEHGEPQFREWEKDAVLAGLAQGGVVALGGGAVLHEGSRAALADHRVVLLTVEPRVVAGRVRDSARPLLRGPAAEPGLPSAPTDPMTRWTEILRARRPVYEAVADVTFDTSHGPLQQVADAIVAWARDPRTPAPPGQDTPHER</sequence>
<evidence type="ECO:0000256" key="7">
    <source>
        <dbReference type="ARBA" id="ARBA00022777"/>
    </source>
</evidence>
<dbReference type="HAMAP" id="MF_00109">
    <property type="entry name" value="Shikimate_kinase"/>
    <property type="match status" value="1"/>
</dbReference>
<feature type="binding site" evidence="11">
    <location>
        <position position="147"/>
    </location>
    <ligand>
        <name>substrate</name>
    </ligand>
</feature>
<keyword evidence="5 11" id="KW-0808">Transferase</keyword>
<evidence type="ECO:0000256" key="2">
    <source>
        <dbReference type="ARBA" id="ARBA00006997"/>
    </source>
</evidence>
<dbReference type="Gene3D" id="3.40.50.300">
    <property type="entry name" value="P-loop containing nucleotide triphosphate hydrolases"/>
    <property type="match status" value="1"/>
</dbReference>